<sequence length="171" mass="19415">MTSLAAYAARIPKLSRFGWLMGLYAENHARLTRLFEPAELAPGCYRSCIGDGLDLQLDVIEQHRYTTELRLTYVLRDPLTGEPDPSAYLRLYHDARQLEATHCYVGRRWQDVIGMYPPPAEVIGHRMRMNTFLGKWLEYLAERGHGVATLHFVVASHSAGDRDEKNLAANA</sequence>
<dbReference type="PANTHER" id="PTHR38774">
    <property type="entry name" value="CYTOPLASMIC PROTEIN-RELATED"/>
    <property type="match status" value="1"/>
</dbReference>
<evidence type="ECO:0000313" key="1">
    <source>
        <dbReference type="EMBL" id="MDR7135746.1"/>
    </source>
</evidence>
<dbReference type="InterPro" id="IPR009659">
    <property type="entry name" value="DUF1249"/>
</dbReference>
<dbReference type="PANTHER" id="PTHR38774:SF1">
    <property type="entry name" value="CYTOPLASMIC PROTEIN"/>
    <property type="match status" value="1"/>
</dbReference>
<comment type="caution">
    <text evidence="1">The sequence shown here is derived from an EMBL/GenBank/DDBJ whole genome shotgun (WGS) entry which is preliminary data.</text>
</comment>
<accession>A0ABU1WDQ1</accession>
<organism evidence="1 2">
    <name type="scientific">Lysobacter niastensis</name>
    <dbReference type="NCBI Taxonomy" id="380629"/>
    <lineage>
        <taxon>Bacteria</taxon>
        <taxon>Pseudomonadati</taxon>
        <taxon>Pseudomonadota</taxon>
        <taxon>Gammaproteobacteria</taxon>
        <taxon>Lysobacterales</taxon>
        <taxon>Lysobacteraceae</taxon>
        <taxon>Lysobacter</taxon>
    </lineage>
</organism>
<dbReference type="Proteomes" id="UP001251524">
    <property type="component" value="Unassembled WGS sequence"/>
</dbReference>
<reference evidence="1 2" key="1">
    <citation type="submission" date="2023-07" db="EMBL/GenBank/DDBJ databases">
        <title>Sorghum-associated microbial communities from plants grown in Nebraska, USA.</title>
        <authorList>
            <person name="Schachtman D."/>
        </authorList>
    </citation>
    <scope>NUCLEOTIDE SEQUENCE [LARGE SCALE GENOMIC DNA]</scope>
    <source>
        <strain evidence="1 2">BE198</strain>
    </source>
</reference>
<proteinExistence type="predicted"/>
<dbReference type="Pfam" id="PF06853">
    <property type="entry name" value="DUF1249"/>
    <property type="match status" value="1"/>
</dbReference>
<keyword evidence="2" id="KW-1185">Reference proteome</keyword>
<dbReference type="EMBL" id="JAVDVY010000003">
    <property type="protein sequence ID" value="MDR7135746.1"/>
    <property type="molecule type" value="Genomic_DNA"/>
</dbReference>
<evidence type="ECO:0000313" key="2">
    <source>
        <dbReference type="Proteomes" id="UP001251524"/>
    </source>
</evidence>
<name>A0ABU1WDQ1_9GAMM</name>
<gene>
    <name evidence="1" type="ORF">J2X06_002964</name>
</gene>
<dbReference type="RefSeq" id="WP_310063710.1">
    <property type="nucleotide sequence ID" value="NZ_JAVDVY010000003.1"/>
</dbReference>
<protein>
    <submittedName>
        <fullName evidence="1">Uncharacterized protein YqiB (DUF1249 family)</fullName>
    </submittedName>
</protein>